<dbReference type="RefSeq" id="WP_089283273.1">
    <property type="nucleotide sequence ID" value="NZ_FZOJ01000011.1"/>
</dbReference>
<evidence type="ECO:0000259" key="12">
    <source>
        <dbReference type="Pfam" id="PF02879"/>
    </source>
</evidence>
<keyword evidence="15" id="KW-1185">Reference proteome</keyword>
<dbReference type="GO" id="GO:0006166">
    <property type="term" value="P:purine ribonucleoside salvage"/>
    <property type="evidence" value="ECO:0007669"/>
    <property type="project" value="TreeGrafter"/>
</dbReference>
<evidence type="ECO:0000256" key="7">
    <source>
        <dbReference type="ARBA" id="ARBA00022842"/>
    </source>
</evidence>
<dbReference type="AlphaFoldDB" id="A0A239EYG7"/>
<dbReference type="Gene3D" id="3.30.310.50">
    <property type="entry name" value="Alpha-D-phosphohexomutase, C-terminal domain"/>
    <property type="match status" value="1"/>
</dbReference>
<dbReference type="EMBL" id="FZOJ01000011">
    <property type="protein sequence ID" value="SNS49716.1"/>
    <property type="molecule type" value="Genomic_DNA"/>
</dbReference>
<keyword evidence="5" id="KW-0597">Phosphoprotein</keyword>
<evidence type="ECO:0000259" key="13">
    <source>
        <dbReference type="Pfam" id="PF02880"/>
    </source>
</evidence>
<evidence type="ECO:0000313" key="14">
    <source>
        <dbReference type="EMBL" id="SNS49716.1"/>
    </source>
</evidence>
<evidence type="ECO:0000256" key="5">
    <source>
        <dbReference type="ARBA" id="ARBA00022553"/>
    </source>
</evidence>
<dbReference type="SUPFAM" id="SSF55957">
    <property type="entry name" value="Phosphoglucomutase, C-terminal domain"/>
    <property type="match status" value="1"/>
</dbReference>
<evidence type="ECO:0000256" key="9">
    <source>
        <dbReference type="RuleBase" id="RU004326"/>
    </source>
</evidence>
<dbReference type="InterPro" id="IPR005844">
    <property type="entry name" value="A-D-PHexomutase_a/b/a-I"/>
</dbReference>
<reference evidence="14 15" key="1">
    <citation type="submission" date="2017-06" db="EMBL/GenBank/DDBJ databases">
        <authorList>
            <person name="Kim H.J."/>
            <person name="Triplett B.A."/>
        </authorList>
    </citation>
    <scope>NUCLEOTIDE SEQUENCE [LARGE SCALE GENOMIC DNA]</scope>
    <source>
        <strain evidence="14 15">SCA</strain>
    </source>
</reference>
<evidence type="ECO:0000256" key="8">
    <source>
        <dbReference type="ARBA" id="ARBA00023235"/>
    </source>
</evidence>
<dbReference type="GO" id="GO:0004614">
    <property type="term" value="F:phosphoglucomutase activity"/>
    <property type="evidence" value="ECO:0007669"/>
    <property type="project" value="UniProtKB-EC"/>
</dbReference>
<dbReference type="InterPro" id="IPR016055">
    <property type="entry name" value="A-D-PHexomutase_a/b/a-I/II/III"/>
</dbReference>
<dbReference type="SUPFAM" id="SSF53738">
    <property type="entry name" value="Phosphoglucomutase, first 3 domains"/>
    <property type="match status" value="3"/>
</dbReference>
<feature type="domain" description="Alpha-D-phosphohexomutase C-terminal" evidence="10">
    <location>
        <begin position="498"/>
        <end position="541"/>
    </location>
</feature>
<dbReference type="InterPro" id="IPR005843">
    <property type="entry name" value="A-D-PHexomutase_C"/>
</dbReference>
<sequence>MDLQTMKNYETWLFDPYFDDITRQELKEIMGNEKEIEDRFYKDLEFGTGGLRGIIGAGTNRMNKYTVRKATQGLANYIKSKGTEAMDKGVVIAYDSRHMSKEFSQEAALVLAANDIKTYVFEDLRPTPELSFAVRYLKAIAGIVITASHNPPAYNGYKVYWEDGAQVATKLAKDIMEEIQGIHDFYKSVSMDKEEALRGGLLRYIGDEIDNAYKEAVIGQSLRRKENQQVVEDFKVVFTPLHGTGNIPIRSVLEEIGFKRVLVVPQQELPDPDFSTVSYPNPEEKAAFQLAIDLAKKEDAHLIIGTDPDCDRVGAVVKNNEGEYVVLTGNQTGALLVEYILSAMKEQKRIPANATIIKTIVTSEMGATIAKNFGVDVFNTLTGFKYIGEKIKEYEETDEKTFLFGYEESYGYLSGTYARDKDAVVASMLICEMAAYYFAKGMSLYEGLIKLYEKYGYHLEDLKSITLAGKEGMEKIKKTMDTFRENPPTEIGGYQVKIVEDYLKQDKLPKENVLKFLLEKNTWVALRPSGTEPKLKIYCGVVENSLEECRSKVDSLIHAITDSI</sequence>
<evidence type="ECO:0000313" key="15">
    <source>
        <dbReference type="Proteomes" id="UP000198304"/>
    </source>
</evidence>
<gene>
    <name evidence="14" type="ORF">SAMN05446037_1011100</name>
</gene>
<proteinExistence type="inferred from homology"/>
<dbReference type="Gene3D" id="3.40.120.10">
    <property type="entry name" value="Alpha-D-Glucose-1,6-Bisphosphate, subunit A, domain 3"/>
    <property type="match status" value="3"/>
</dbReference>
<comment type="similarity">
    <text evidence="3 9">Belongs to the phosphohexose mutase family.</text>
</comment>
<feature type="domain" description="Alpha-D-phosphohexomutase alpha/beta/alpha" evidence="11">
    <location>
        <begin position="45"/>
        <end position="181"/>
    </location>
</feature>
<dbReference type="GO" id="GO:0000287">
    <property type="term" value="F:magnesium ion binding"/>
    <property type="evidence" value="ECO:0007669"/>
    <property type="project" value="InterPro"/>
</dbReference>
<dbReference type="EC" id="5.4.2.2" evidence="4"/>
<dbReference type="GO" id="GO:0005975">
    <property type="term" value="P:carbohydrate metabolic process"/>
    <property type="evidence" value="ECO:0007669"/>
    <property type="project" value="InterPro"/>
</dbReference>
<dbReference type="Pfam" id="PF02878">
    <property type="entry name" value="PGM_PMM_I"/>
    <property type="match status" value="1"/>
</dbReference>
<comment type="cofactor">
    <cofactor evidence="2">
        <name>Mg(2+)</name>
        <dbReference type="ChEBI" id="CHEBI:18420"/>
    </cofactor>
</comment>
<dbReference type="PROSITE" id="PS00710">
    <property type="entry name" value="PGM_PMM"/>
    <property type="match status" value="1"/>
</dbReference>
<dbReference type="Pfam" id="PF00408">
    <property type="entry name" value="PGM_PMM_IV"/>
    <property type="match status" value="1"/>
</dbReference>
<dbReference type="InterPro" id="IPR036900">
    <property type="entry name" value="A-D-PHexomutase_C_sf"/>
</dbReference>
<evidence type="ECO:0000256" key="3">
    <source>
        <dbReference type="ARBA" id="ARBA00010231"/>
    </source>
</evidence>
<dbReference type="Pfam" id="PF02879">
    <property type="entry name" value="PGM_PMM_II"/>
    <property type="match status" value="1"/>
</dbReference>
<evidence type="ECO:0000259" key="10">
    <source>
        <dbReference type="Pfam" id="PF00408"/>
    </source>
</evidence>
<comment type="catalytic activity">
    <reaction evidence="1">
        <text>alpha-D-glucose 1-phosphate = alpha-D-glucose 6-phosphate</text>
        <dbReference type="Rhea" id="RHEA:23536"/>
        <dbReference type="ChEBI" id="CHEBI:58225"/>
        <dbReference type="ChEBI" id="CHEBI:58601"/>
        <dbReference type="EC" id="5.4.2.2"/>
    </reaction>
</comment>
<feature type="domain" description="Alpha-D-phosphohexomutase alpha/beta/alpha" evidence="13">
    <location>
        <begin position="329"/>
        <end position="455"/>
    </location>
</feature>
<dbReference type="InterPro" id="IPR016066">
    <property type="entry name" value="A-D-PHexomutase_CS"/>
</dbReference>
<evidence type="ECO:0000256" key="1">
    <source>
        <dbReference type="ARBA" id="ARBA00000443"/>
    </source>
</evidence>
<dbReference type="InterPro" id="IPR005845">
    <property type="entry name" value="A-D-PHexomutase_a/b/a-II"/>
</dbReference>
<keyword evidence="6 9" id="KW-0479">Metal-binding</keyword>
<feature type="domain" description="Alpha-D-phosphohexomutase alpha/beta/alpha" evidence="12">
    <location>
        <begin position="229"/>
        <end position="319"/>
    </location>
</feature>
<evidence type="ECO:0000256" key="2">
    <source>
        <dbReference type="ARBA" id="ARBA00001946"/>
    </source>
</evidence>
<organism evidence="14 15">
    <name type="scientific">Anaerovirgula multivorans</name>
    <dbReference type="NCBI Taxonomy" id="312168"/>
    <lineage>
        <taxon>Bacteria</taxon>
        <taxon>Bacillati</taxon>
        <taxon>Bacillota</taxon>
        <taxon>Clostridia</taxon>
        <taxon>Peptostreptococcales</taxon>
        <taxon>Natronincolaceae</taxon>
        <taxon>Anaerovirgula</taxon>
    </lineage>
</organism>
<keyword evidence="7 9" id="KW-0460">Magnesium</keyword>
<name>A0A239EYG7_9FIRM</name>
<dbReference type="Pfam" id="PF02880">
    <property type="entry name" value="PGM_PMM_III"/>
    <property type="match status" value="1"/>
</dbReference>
<accession>A0A239EYG7</accession>
<evidence type="ECO:0000259" key="11">
    <source>
        <dbReference type="Pfam" id="PF02878"/>
    </source>
</evidence>
<dbReference type="CDD" id="cd05799">
    <property type="entry name" value="PGM2"/>
    <property type="match status" value="1"/>
</dbReference>
<protein>
    <recommendedName>
        <fullName evidence="4">phosphoglucomutase (alpha-D-glucose-1,6-bisphosphate-dependent)</fullName>
        <ecNumber evidence="4">5.4.2.2</ecNumber>
    </recommendedName>
</protein>
<dbReference type="InterPro" id="IPR005846">
    <property type="entry name" value="A-D-PHexomutase_a/b/a-III"/>
</dbReference>
<evidence type="ECO:0000256" key="6">
    <source>
        <dbReference type="ARBA" id="ARBA00022723"/>
    </source>
</evidence>
<dbReference type="PANTHER" id="PTHR45745">
    <property type="entry name" value="PHOSPHOMANNOMUTASE 45A"/>
    <property type="match status" value="1"/>
</dbReference>
<dbReference type="OrthoDB" id="9806956at2"/>
<keyword evidence="8" id="KW-0413">Isomerase</keyword>
<dbReference type="Proteomes" id="UP000198304">
    <property type="component" value="Unassembled WGS sequence"/>
</dbReference>
<dbReference type="PANTHER" id="PTHR45745:SF1">
    <property type="entry name" value="PHOSPHOGLUCOMUTASE 2B-RELATED"/>
    <property type="match status" value="1"/>
</dbReference>
<dbReference type="GO" id="GO:0008973">
    <property type="term" value="F:phosphopentomutase activity"/>
    <property type="evidence" value="ECO:0007669"/>
    <property type="project" value="TreeGrafter"/>
</dbReference>
<evidence type="ECO:0000256" key="4">
    <source>
        <dbReference type="ARBA" id="ARBA00012728"/>
    </source>
</evidence>